<dbReference type="RefSeq" id="WP_317641311.1">
    <property type="nucleotide sequence ID" value="NZ_JAPMIV010000040.1"/>
</dbReference>
<comment type="caution">
    <text evidence="1">The sequence shown here is derived from an EMBL/GenBank/DDBJ whole genome shotgun (WGS) entry which is preliminary data.</text>
</comment>
<gene>
    <name evidence="1" type="ORF">ORD21_15290</name>
</gene>
<evidence type="ECO:0000313" key="2">
    <source>
        <dbReference type="Proteomes" id="UP001276150"/>
    </source>
</evidence>
<dbReference type="EMBL" id="JAPMIV010000040">
    <property type="protein sequence ID" value="MDV6375962.1"/>
    <property type="molecule type" value="Genomic_DNA"/>
</dbReference>
<evidence type="ECO:0000313" key="1">
    <source>
        <dbReference type="EMBL" id="MDV6375962.1"/>
    </source>
</evidence>
<sequence>MRLLRQTYEFEYRTADGADCQASADLWVTVSGNRAVVVLRGCTTQNAQDALNVLHHTWLPYLLRPEAAVLALALRPARKGFKTRALVLPLSA</sequence>
<organism evidence="1 2">
    <name type="scientific">Deinococcus arenicola</name>
    <dbReference type="NCBI Taxonomy" id="2994950"/>
    <lineage>
        <taxon>Bacteria</taxon>
        <taxon>Thermotogati</taxon>
        <taxon>Deinococcota</taxon>
        <taxon>Deinococci</taxon>
        <taxon>Deinococcales</taxon>
        <taxon>Deinococcaceae</taxon>
        <taxon>Deinococcus</taxon>
    </lineage>
</organism>
<name>A0ABU4DU52_9DEIO</name>
<dbReference type="Proteomes" id="UP001276150">
    <property type="component" value="Unassembled WGS sequence"/>
</dbReference>
<keyword evidence="2" id="KW-1185">Reference proteome</keyword>
<reference evidence="1 2" key="1">
    <citation type="submission" date="2022-11" db="EMBL/GenBank/DDBJ databases">
        <title>Deinococcus ZS9-10, Low Temperature and Draught-tolerating, UV-resistant Bacteria from Continental Antarctica.</title>
        <authorList>
            <person name="Cheng L."/>
        </authorList>
    </citation>
    <scope>NUCLEOTIDE SEQUENCE [LARGE SCALE GENOMIC DNA]</scope>
    <source>
        <strain evidence="1 2">ZS9-10</strain>
    </source>
</reference>
<proteinExistence type="predicted"/>
<protein>
    <submittedName>
        <fullName evidence="1">Uncharacterized protein</fullName>
    </submittedName>
</protein>
<accession>A0ABU4DU52</accession>